<dbReference type="Proteomes" id="UP000036681">
    <property type="component" value="Unplaced"/>
</dbReference>
<proteinExistence type="predicted"/>
<dbReference type="WBParaSite" id="ALUE_0001877001-mRNA-1">
    <property type="protein sequence ID" value="ALUE_0001877001-mRNA-1"/>
    <property type="gene ID" value="ALUE_0001877001"/>
</dbReference>
<organism evidence="1 2">
    <name type="scientific">Ascaris lumbricoides</name>
    <name type="common">Giant roundworm</name>
    <dbReference type="NCBI Taxonomy" id="6252"/>
    <lineage>
        <taxon>Eukaryota</taxon>
        <taxon>Metazoa</taxon>
        <taxon>Ecdysozoa</taxon>
        <taxon>Nematoda</taxon>
        <taxon>Chromadorea</taxon>
        <taxon>Rhabditida</taxon>
        <taxon>Spirurina</taxon>
        <taxon>Ascaridomorpha</taxon>
        <taxon>Ascaridoidea</taxon>
        <taxon>Ascarididae</taxon>
        <taxon>Ascaris</taxon>
    </lineage>
</organism>
<keyword evidence="1" id="KW-1185">Reference proteome</keyword>
<sequence>MTQIKDISDIYPIDFSNLTASCSSTPKSTLTKLEDLEKTTSATLPIDLRLGFKLRIESKKPFPWMSNPLLPGKLY</sequence>
<accession>A0A9J2QAX7</accession>
<name>A0A9J2QAX7_ASCLU</name>
<dbReference type="AlphaFoldDB" id="A0A9J2QAX7"/>
<protein>
    <submittedName>
        <fullName evidence="2">Uncharacterized protein</fullName>
    </submittedName>
</protein>
<reference evidence="2" key="1">
    <citation type="submission" date="2023-03" db="UniProtKB">
        <authorList>
            <consortium name="WormBaseParasite"/>
        </authorList>
    </citation>
    <scope>IDENTIFICATION</scope>
</reference>
<evidence type="ECO:0000313" key="2">
    <source>
        <dbReference type="WBParaSite" id="ALUE_0001877001-mRNA-1"/>
    </source>
</evidence>
<evidence type="ECO:0000313" key="1">
    <source>
        <dbReference type="Proteomes" id="UP000036681"/>
    </source>
</evidence>